<dbReference type="PANTHER" id="PTHR46013">
    <property type="entry name" value="VASCULAR CELL ADHESION MOLECULE 1"/>
    <property type="match status" value="1"/>
</dbReference>
<proteinExistence type="predicted"/>
<dbReference type="InterPro" id="IPR036179">
    <property type="entry name" value="Ig-like_dom_sf"/>
</dbReference>
<keyword evidence="3" id="KW-1185">Reference proteome</keyword>
<accession>A0AAD5AXQ5</accession>
<organism evidence="2 3">
    <name type="scientific">Silurus asotus</name>
    <name type="common">Amur catfish</name>
    <name type="synonym">Parasilurus asotus</name>
    <dbReference type="NCBI Taxonomy" id="30991"/>
    <lineage>
        <taxon>Eukaryota</taxon>
        <taxon>Metazoa</taxon>
        <taxon>Chordata</taxon>
        <taxon>Craniata</taxon>
        <taxon>Vertebrata</taxon>
        <taxon>Euteleostomi</taxon>
        <taxon>Actinopterygii</taxon>
        <taxon>Neopterygii</taxon>
        <taxon>Teleostei</taxon>
        <taxon>Ostariophysi</taxon>
        <taxon>Siluriformes</taxon>
        <taxon>Siluridae</taxon>
        <taxon>Silurus</taxon>
    </lineage>
</organism>
<protein>
    <submittedName>
        <fullName evidence="2">B-cell receptor CD22-like</fullName>
    </submittedName>
</protein>
<gene>
    <name evidence="2" type="ORF">C0J50_17256</name>
</gene>
<name>A0AAD5AXQ5_SILAS</name>
<dbReference type="InterPro" id="IPR007110">
    <property type="entry name" value="Ig-like_dom"/>
</dbReference>
<dbReference type="CDD" id="cd00096">
    <property type="entry name" value="Ig"/>
    <property type="match status" value="1"/>
</dbReference>
<dbReference type="InterPro" id="IPR003598">
    <property type="entry name" value="Ig_sub2"/>
</dbReference>
<feature type="non-terminal residue" evidence="2">
    <location>
        <position position="511"/>
    </location>
</feature>
<evidence type="ECO:0000313" key="3">
    <source>
        <dbReference type="Proteomes" id="UP001205998"/>
    </source>
</evidence>
<dbReference type="Gene3D" id="2.60.40.10">
    <property type="entry name" value="Immunoglobulins"/>
    <property type="match status" value="7"/>
</dbReference>
<comment type="caution">
    <text evidence="2">The sequence shown here is derived from an EMBL/GenBank/DDBJ whole genome shotgun (WGS) entry which is preliminary data.</text>
</comment>
<dbReference type="EMBL" id="MU551603">
    <property type="protein sequence ID" value="KAI5623469.1"/>
    <property type="molecule type" value="Genomic_DNA"/>
</dbReference>
<sequence length="511" mass="56147">CAVVGSTVTMDCDYLHDAPYCHIYSAFWSKENVYLNPVYNSRVEYLSNKPYDCSLRLRDVTKEDQSIYKVTFILFNQMQLQGQNVRLSVTELKVKIPASVAEGDAVILSCKTTCQLTNTQFTWYKDGHLLYSNKKQLHLQSVSQKDAGDYSCGIQAINYQSPAVALDVQSFPKRVSVSISPSGEIVEGSSVTLTCSSDANPPVETYTWFKGTTSVGTGKTHTINRIHYGDSGNYMCEANNKHGRQFSTAVFLNVLYPPKSALVSISPSGEIVEGSSVTLTCSSDANPPVETYTWYKEKSVIRTGKTYTIYMISSGESGNYMCEAKNKHGHQISTAVSLNVLYPPKRVSVSISPSGDIVEGSSVTLTCSSNANPPVKTYTWYKGGSLIKRGKTYTIHKITSENSGVHTCKAKNEHGDQSSSISLNVLYPPRRVSVSISPSGEIVEGSSVTLTCSSDANPPVETYTWYKEKPYKSKGKTYIINNISPVDSGVYSCKAINQYGFKYSDKTTVNI</sequence>
<dbReference type="InterPro" id="IPR003599">
    <property type="entry name" value="Ig_sub"/>
</dbReference>
<feature type="domain" description="Ig-like" evidence="1">
    <location>
        <begin position="172"/>
        <end position="247"/>
    </location>
</feature>
<feature type="domain" description="Ig-like" evidence="1">
    <location>
        <begin position="429"/>
        <end position="510"/>
    </location>
</feature>
<dbReference type="SMART" id="SM00409">
    <property type="entry name" value="IG"/>
    <property type="match status" value="6"/>
</dbReference>
<dbReference type="Pfam" id="PF13895">
    <property type="entry name" value="Ig_2"/>
    <property type="match status" value="4"/>
</dbReference>
<dbReference type="SMART" id="SM00408">
    <property type="entry name" value="IGc2"/>
    <property type="match status" value="5"/>
</dbReference>
<feature type="non-terminal residue" evidence="2">
    <location>
        <position position="1"/>
    </location>
</feature>
<evidence type="ECO:0000313" key="2">
    <source>
        <dbReference type="EMBL" id="KAI5623469.1"/>
    </source>
</evidence>
<reference evidence="2" key="1">
    <citation type="submission" date="2018-07" db="EMBL/GenBank/DDBJ databases">
        <title>Comparative genomics of catfishes provides insights into carnivory and benthic adaptation.</title>
        <authorList>
            <person name="Zhang Y."/>
            <person name="Wang D."/>
            <person name="Peng Z."/>
            <person name="Zheng S."/>
            <person name="Shao F."/>
            <person name="Tao W."/>
        </authorList>
    </citation>
    <scope>NUCLEOTIDE SEQUENCE</scope>
    <source>
        <strain evidence="2">Chongqing</strain>
    </source>
</reference>
<dbReference type="Proteomes" id="UP001205998">
    <property type="component" value="Unassembled WGS sequence"/>
</dbReference>
<keyword evidence="2" id="KW-0675">Receptor</keyword>
<dbReference type="PROSITE" id="PS50835">
    <property type="entry name" value="IG_LIKE"/>
    <property type="match status" value="5"/>
</dbReference>
<dbReference type="AlphaFoldDB" id="A0AAD5AXQ5"/>
<feature type="domain" description="Ig-like" evidence="1">
    <location>
        <begin position="344"/>
        <end position="424"/>
    </location>
</feature>
<feature type="domain" description="Ig-like" evidence="1">
    <location>
        <begin position="87"/>
        <end position="169"/>
    </location>
</feature>
<evidence type="ECO:0000259" key="1">
    <source>
        <dbReference type="PROSITE" id="PS50835"/>
    </source>
</evidence>
<dbReference type="InterPro" id="IPR013783">
    <property type="entry name" value="Ig-like_fold"/>
</dbReference>
<feature type="domain" description="Ig-like" evidence="1">
    <location>
        <begin position="258"/>
        <end position="337"/>
    </location>
</feature>
<dbReference type="PANTHER" id="PTHR46013:SF4">
    <property type="entry name" value="B-CELL RECEPTOR CD22-RELATED"/>
    <property type="match status" value="1"/>
</dbReference>
<dbReference type="SUPFAM" id="SSF48726">
    <property type="entry name" value="Immunoglobulin"/>
    <property type="match status" value="6"/>
</dbReference>
<dbReference type="Pfam" id="PF13927">
    <property type="entry name" value="Ig_3"/>
    <property type="match status" value="1"/>
</dbReference>